<dbReference type="Proteomes" id="UP000032737">
    <property type="component" value="Chromosome"/>
</dbReference>
<evidence type="ECO:0000256" key="7">
    <source>
        <dbReference type="ARBA" id="ARBA00023065"/>
    </source>
</evidence>
<evidence type="ECO:0000256" key="4">
    <source>
        <dbReference type="ARBA" id="ARBA00022475"/>
    </source>
</evidence>
<feature type="transmembrane region" description="Helical" evidence="10">
    <location>
        <begin position="20"/>
        <end position="38"/>
    </location>
</feature>
<reference evidence="11 12" key="1">
    <citation type="journal article" date="2013" name="J. Mol. Microbiol. Biotechnol.">
        <title>Analysis of the Complete Genomes of Acholeplasma brassicae , A. palmae and A. laidlawii and Their Comparison to the Obligate Parasites from ' Candidatus Phytoplasma'.</title>
        <authorList>
            <person name="Kube M."/>
            <person name="Siewert C."/>
            <person name="Migdoll A.M."/>
            <person name="Duduk B."/>
            <person name="Holz S."/>
            <person name="Rabus R."/>
            <person name="Seemuller E."/>
            <person name="Mitrovic J."/>
            <person name="Muller I."/>
            <person name="Buttner C."/>
            <person name="Reinhardt R."/>
        </authorList>
    </citation>
    <scope>NUCLEOTIDE SEQUENCE [LARGE SCALE GENOMIC DNA]</scope>
    <source>
        <strain evidence="12">0502</strain>
    </source>
</reference>
<dbReference type="NCBIfam" id="TIGR00220">
    <property type="entry name" value="mscL"/>
    <property type="match status" value="1"/>
</dbReference>
<evidence type="ECO:0000313" key="12">
    <source>
        <dbReference type="Proteomes" id="UP000032737"/>
    </source>
</evidence>
<gene>
    <name evidence="10 11" type="primary">mscL</name>
    <name evidence="11" type="ORF">BN85303440</name>
</gene>
<dbReference type="RefSeq" id="WP_030004226.1">
    <property type="nucleotide sequence ID" value="NC_022549.1"/>
</dbReference>
<dbReference type="Pfam" id="PF01741">
    <property type="entry name" value="MscL"/>
    <property type="match status" value="1"/>
</dbReference>
<protein>
    <recommendedName>
        <fullName evidence="10">Large-conductance mechanosensitive channel</fullName>
    </recommendedName>
</protein>
<dbReference type="KEGG" id="abra:BN85303440"/>
<dbReference type="PROSITE" id="PS01327">
    <property type="entry name" value="MSCL"/>
    <property type="match status" value="1"/>
</dbReference>
<dbReference type="AlphaFoldDB" id="U4KMK8"/>
<comment type="function">
    <text evidence="10">Channel that opens in response to stretch forces in the membrane lipid bilayer. May participate in the regulation of osmotic pressure changes within the cell.</text>
</comment>
<comment type="subcellular location">
    <subcellularLocation>
        <location evidence="1 10">Cell membrane</location>
        <topology evidence="1 10">Multi-pass membrane protein</topology>
    </subcellularLocation>
</comment>
<organism evidence="11 12">
    <name type="scientific">Acholeplasma brassicae</name>
    <dbReference type="NCBI Taxonomy" id="61635"/>
    <lineage>
        <taxon>Bacteria</taxon>
        <taxon>Bacillati</taxon>
        <taxon>Mycoplasmatota</taxon>
        <taxon>Mollicutes</taxon>
        <taxon>Acholeplasmatales</taxon>
        <taxon>Acholeplasmataceae</taxon>
        <taxon>Acholeplasma</taxon>
    </lineage>
</organism>
<dbReference type="GO" id="GO:0005886">
    <property type="term" value="C:plasma membrane"/>
    <property type="evidence" value="ECO:0007669"/>
    <property type="project" value="UniProtKB-SubCell"/>
</dbReference>
<dbReference type="GO" id="GO:0008381">
    <property type="term" value="F:mechanosensitive monoatomic ion channel activity"/>
    <property type="evidence" value="ECO:0007669"/>
    <property type="project" value="UniProtKB-UniRule"/>
</dbReference>
<keyword evidence="4 10" id="KW-1003">Cell membrane</keyword>
<keyword evidence="9 10" id="KW-0407">Ion channel</keyword>
<dbReference type="SUPFAM" id="SSF81330">
    <property type="entry name" value="Gated mechanosensitive channel"/>
    <property type="match status" value="1"/>
</dbReference>
<proteinExistence type="inferred from homology"/>
<dbReference type="InterPro" id="IPR001185">
    <property type="entry name" value="MS_channel"/>
</dbReference>
<evidence type="ECO:0000313" key="11">
    <source>
        <dbReference type="EMBL" id="CCV65365.1"/>
    </source>
</evidence>
<evidence type="ECO:0000256" key="9">
    <source>
        <dbReference type="ARBA" id="ARBA00023303"/>
    </source>
</evidence>
<dbReference type="OrthoDB" id="9810350at2"/>
<dbReference type="HOGENOM" id="CLU_095787_0_1_14"/>
<sequence length="160" mass="18301">MKKWLEGFKKFINRGNILDLAIGVVIGGAFGKIVNSMVNDIIFPLLAAVLGEAEFTDLSWKIFLRSELDPTTNQMVDIFSTVRYGNTIQLIVEFLIIALVIYTIVIRIIKGEAKRQRELERQQREAELQKQTEAPVVVEKVIPEDIKLLMEIRDLLKKES</sequence>
<comment type="subunit">
    <text evidence="10">Homopentamer.</text>
</comment>
<evidence type="ECO:0000256" key="2">
    <source>
        <dbReference type="ARBA" id="ARBA00007254"/>
    </source>
</evidence>
<evidence type="ECO:0000256" key="10">
    <source>
        <dbReference type="HAMAP-Rule" id="MF_00115"/>
    </source>
</evidence>
<keyword evidence="3 10" id="KW-0813">Transport</keyword>
<evidence type="ECO:0000256" key="6">
    <source>
        <dbReference type="ARBA" id="ARBA00022989"/>
    </source>
</evidence>
<dbReference type="PANTHER" id="PTHR30266">
    <property type="entry name" value="MECHANOSENSITIVE CHANNEL MSCL"/>
    <property type="match status" value="1"/>
</dbReference>
<evidence type="ECO:0000256" key="1">
    <source>
        <dbReference type="ARBA" id="ARBA00004651"/>
    </source>
</evidence>
<dbReference type="InterPro" id="IPR036019">
    <property type="entry name" value="MscL_channel"/>
</dbReference>
<keyword evidence="5 10" id="KW-0812">Transmembrane</keyword>
<evidence type="ECO:0000256" key="8">
    <source>
        <dbReference type="ARBA" id="ARBA00023136"/>
    </source>
</evidence>
<dbReference type="InterPro" id="IPR037673">
    <property type="entry name" value="MSC/AndL"/>
</dbReference>
<feature type="transmembrane region" description="Helical" evidence="10">
    <location>
        <begin position="88"/>
        <end position="109"/>
    </location>
</feature>
<evidence type="ECO:0000256" key="5">
    <source>
        <dbReference type="ARBA" id="ARBA00022692"/>
    </source>
</evidence>
<name>U4KMK8_9MOLU</name>
<dbReference type="EMBL" id="FO681348">
    <property type="protein sequence ID" value="CCV65365.1"/>
    <property type="molecule type" value="Genomic_DNA"/>
</dbReference>
<dbReference type="Gene3D" id="1.10.1200.120">
    <property type="entry name" value="Large-conductance mechanosensitive channel, MscL, domain 1"/>
    <property type="match status" value="1"/>
</dbReference>
<dbReference type="HAMAP" id="MF_00115">
    <property type="entry name" value="MscL"/>
    <property type="match status" value="1"/>
</dbReference>
<comment type="similarity">
    <text evidence="2 10">Belongs to the MscL family.</text>
</comment>
<keyword evidence="8 10" id="KW-0472">Membrane</keyword>
<accession>U4KMK8</accession>
<dbReference type="InterPro" id="IPR019823">
    <property type="entry name" value="Mechanosensitive_channel_CS"/>
</dbReference>
<keyword evidence="12" id="KW-1185">Reference proteome</keyword>
<keyword evidence="6 10" id="KW-1133">Transmembrane helix</keyword>
<dbReference type="STRING" id="61635.BN85303440"/>
<dbReference type="PANTHER" id="PTHR30266:SF2">
    <property type="entry name" value="LARGE-CONDUCTANCE MECHANOSENSITIVE CHANNEL"/>
    <property type="match status" value="1"/>
</dbReference>
<evidence type="ECO:0000256" key="3">
    <source>
        <dbReference type="ARBA" id="ARBA00022448"/>
    </source>
</evidence>
<keyword evidence="7 10" id="KW-0406">Ion transport</keyword>